<dbReference type="EMBL" id="CM055093">
    <property type="protein sequence ID" value="KAJ7564358.1"/>
    <property type="molecule type" value="Genomic_DNA"/>
</dbReference>
<proteinExistence type="predicted"/>
<evidence type="ECO:0000313" key="2">
    <source>
        <dbReference type="Proteomes" id="UP001162992"/>
    </source>
</evidence>
<gene>
    <name evidence="1" type="ORF">O6H91_02G014000</name>
</gene>
<dbReference type="Proteomes" id="UP001162992">
    <property type="component" value="Chromosome 2"/>
</dbReference>
<accession>A0ACC2ECS8</accession>
<keyword evidence="2" id="KW-1185">Reference proteome</keyword>
<name>A0ACC2ECS8_DIPCM</name>
<evidence type="ECO:0000313" key="1">
    <source>
        <dbReference type="EMBL" id="KAJ7564358.1"/>
    </source>
</evidence>
<organism evidence="1 2">
    <name type="scientific">Diphasiastrum complanatum</name>
    <name type="common">Issler's clubmoss</name>
    <name type="synonym">Lycopodium complanatum</name>
    <dbReference type="NCBI Taxonomy" id="34168"/>
    <lineage>
        <taxon>Eukaryota</taxon>
        <taxon>Viridiplantae</taxon>
        <taxon>Streptophyta</taxon>
        <taxon>Embryophyta</taxon>
        <taxon>Tracheophyta</taxon>
        <taxon>Lycopodiopsida</taxon>
        <taxon>Lycopodiales</taxon>
        <taxon>Lycopodiaceae</taxon>
        <taxon>Lycopodioideae</taxon>
        <taxon>Diphasiastrum</taxon>
    </lineage>
</organism>
<sequence length="925" mass="102394">MAGHYYMMFSHSAAAPRSVSRPCGSFSYIERSSSKVEFDKAHLCNPQFQGILDSRNFKSKKTVFTAYAEDNEGNEVTEPLQRKPDGITTKHKGWVKVSRSAWRSMKLLWQMNGDEQNILRSLHACGGEGEQLSADIEAATAANNSSKRNYRRLPLAVIFGASALSVATLALTKSAAKSATVSQLWKSIAIPIFRFLGLASGNVSAAFQGISSRMLSLVATPLISVSQHLRLNVALFKDINWSWSRLSYMLDLLLETHPTSYIMLLVVACIVLICIGGILFNKYRSCKQKLEDSLWDAWACVCSSSTHLKERTGSERIVGLMLALGGLLFYSLLTSTLTAQFKSRMESLREGAHCQVMESGHIVICGVNNHLPTVLKQLNTSHEFAMRDGSAYARKQTVVLLSEQPRRDTEKLASSIHKDCPKLDILSRSDSLSSTSSFQKVAAEKARSVVFLANKDDSYEADADAIISVLAIQPLVENSSGNMIVEVSNSSTGDLLNSLTGSKVRSVQNLSSKLFVQCSRQRGLVDVYRRLLDHGKQVINLRNYPSLAGLQYQDVRRGFPEAVVCGLIRDEDVDFHPKDHEILQSCDKLLVIAAKHTHRNPPEALLALARARQNAGNPPRDQPGTWASDDSNPFKRVHNIKKRSTKAATKTADWTPTRNERIVVLGWNPRVCEMVLEYDDYVGPGSELVILAEASIEERNVIINRMVTKPLRHIQLSHRVGNPLSGTDLRNALLEAQKKEMKGIKTKEKNAGRPEKPPLSIVAIADKGWPAVDSTKPDKQAVFKLLLAEAICKEESVKVASLVAEIVDTSLGSQEMKRHPSLTYVGTSELMGLVTAQVMEHSQLNKVWTELLNSWGNEIYLKDIGLYKGADETPSFIELSERALLRKEVAIGYRHENKTVINPTLKSAPLTLMPGDSLVVISEFE</sequence>
<comment type="caution">
    <text evidence="1">The sequence shown here is derived from an EMBL/GenBank/DDBJ whole genome shotgun (WGS) entry which is preliminary data.</text>
</comment>
<protein>
    <submittedName>
        <fullName evidence="1">Uncharacterized protein</fullName>
    </submittedName>
</protein>
<reference evidence="2" key="1">
    <citation type="journal article" date="2024" name="Proc. Natl. Acad. Sci. U.S.A.">
        <title>Extraordinary preservation of gene collinearity over three hundred million years revealed in homosporous lycophytes.</title>
        <authorList>
            <person name="Li C."/>
            <person name="Wickell D."/>
            <person name="Kuo L.Y."/>
            <person name="Chen X."/>
            <person name="Nie B."/>
            <person name="Liao X."/>
            <person name="Peng D."/>
            <person name="Ji J."/>
            <person name="Jenkins J."/>
            <person name="Williams M."/>
            <person name="Shu S."/>
            <person name="Plott C."/>
            <person name="Barry K."/>
            <person name="Rajasekar S."/>
            <person name="Grimwood J."/>
            <person name="Han X."/>
            <person name="Sun S."/>
            <person name="Hou Z."/>
            <person name="He W."/>
            <person name="Dai G."/>
            <person name="Sun C."/>
            <person name="Schmutz J."/>
            <person name="Leebens-Mack J.H."/>
            <person name="Li F.W."/>
            <person name="Wang L."/>
        </authorList>
    </citation>
    <scope>NUCLEOTIDE SEQUENCE [LARGE SCALE GENOMIC DNA]</scope>
    <source>
        <strain evidence="2">cv. PW_Plant_1</strain>
    </source>
</reference>